<comment type="caution">
    <text evidence="2">The sequence shown here is derived from an EMBL/GenBank/DDBJ whole genome shotgun (WGS) entry which is preliminary data.</text>
</comment>
<organism evidence="2 3">
    <name type="scientific">Gelidibacter sediminis</name>
    <dbReference type="NCBI Taxonomy" id="1608710"/>
    <lineage>
        <taxon>Bacteria</taxon>
        <taxon>Pseudomonadati</taxon>
        <taxon>Bacteroidota</taxon>
        <taxon>Flavobacteriia</taxon>
        <taxon>Flavobacteriales</taxon>
        <taxon>Flavobacteriaceae</taxon>
        <taxon>Gelidibacter</taxon>
    </lineage>
</organism>
<feature type="chain" id="PRO_5020726003" description="Collagen triple helix repeat protein" evidence="1">
    <location>
        <begin position="20"/>
        <end position="170"/>
    </location>
</feature>
<feature type="signal peptide" evidence="1">
    <location>
        <begin position="1"/>
        <end position="19"/>
    </location>
</feature>
<dbReference type="AlphaFoldDB" id="A0A4R7PZY3"/>
<dbReference type="EMBL" id="SOBW01000008">
    <property type="protein sequence ID" value="TDU39879.1"/>
    <property type="molecule type" value="Genomic_DNA"/>
</dbReference>
<evidence type="ECO:0000313" key="3">
    <source>
        <dbReference type="Proteomes" id="UP000294689"/>
    </source>
</evidence>
<gene>
    <name evidence="2" type="ORF">BXY82_1914</name>
</gene>
<dbReference type="OrthoDB" id="1524444at2"/>
<reference evidence="2 3" key="1">
    <citation type="submission" date="2019-03" db="EMBL/GenBank/DDBJ databases">
        <title>Genomic Encyclopedia of Archaeal and Bacterial Type Strains, Phase II (KMG-II): from individual species to whole genera.</title>
        <authorList>
            <person name="Goeker M."/>
        </authorList>
    </citation>
    <scope>NUCLEOTIDE SEQUENCE [LARGE SCALE GENOMIC DNA]</scope>
    <source>
        <strain evidence="2 3">DSM 28135</strain>
    </source>
</reference>
<name>A0A4R7PZY3_9FLAO</name>
<dbReference type="Gene3D" id="1.20.5.320">
    <property type="entry name" value="6-Phosphogluconate Dehydrogenase, domain 3"/>
    <property type="match status" value="1"/>
</dbReference>
<dbReference type="Proteomes" id="UP000294689">
    <property type="component" value="Unassembled WGS sequence"/>
</dbReference>
<keyword evidence="3" id="KW-1185">Reference proteome</keyword>
<proteinExistence type="predicted"/>
<evidence type="ECO:0008006" key="4">
    <source>
        <dbReference type="Google" id="ProtNLM"/>
    </source>
</evidence>
<sequence length="170" mass="18627">MKKIASLLFVLAISLTACTGDQGPPGPPGPPGFDGADGGIVTASAFEIDVNFNAANNYSFTENYGFEVLVSDVTLVYILWETSNGVDIWRMLPQTVRFDDGDLVYNFDFTQTDVRFFLDGTTDFSKLSSDWTQNQVFRVVVVPADNIDGVDVSDINLVMQAAQIEHVDVK</sequence>
<evidence type="ECO:0000256" key="1">
    <source>
        <dbReference type="SAM" id="SignalP"/>
    </source>
</evidence>
<protein>
    <recommendedName>
        <fullName evidence="4">Collagen triple helix repeat protein</fullName>
    </recommendedName>
</protein>
<keyword evidence="1" id="KW-0732">Signal</keyword>
<accession>A0A4R7PZY3</accession>
<dbReference type="RefSeq" id="WP_133757930.1">
    <property type="nucleotide sequence ID" value="NZ_SOBW01000008.1"/>
</dbReference>
<dbReference type="PROSITE" id="PS51257">
    <property type="entry name" value="PROKAR_LIPOPROTEIN"/>
    <property type="match status" value="1"/>
</dbReference>
<evidence type="ECO:0000313" key="2">
    <source>
        <dbReference type="EMBL" id="TDU39879.1"/>
    </source>
</evidence>